<accession>A0A1Z4LXK0</accession>
<proteinExistence type="predicted"/>
<organism evidence="1 2">
    <name type="scientific">Calothrix parasitica NIES-267</name>
    <dbReference type="NCBI Taxonomy" id="1973488"/>
    <lineage>
        <taxon>Bacteria</taxon>
        <taxon>Bacillati</taxon>
        <taxon>Cyanobacteriota</taxon>
        <taxon>Cyanophyceae</taxon>
        <taxon>Nostocales</taxon>
        <taxon>Calotrichaceae</taxon>
        <taxon>Calothrix</taxon>
    </lineage>
</organism>
<keyword evidence="2" id="KW-1185">Reference proteome</keyword>
<protein>
    <submittedName>
        <fullName evidence="1">Uncharacterized protein</fullName>
    </submittedName>
</protein>
<sequence length="231" mass="25929">MTWAFLGEFQLSKYWQFTAPVEGELFRVSHKLVRVETFDKKLARGVLAQGFDDGRINIFKNQLFTYKEEDEILALYYPQGLGERSLCFKRIDDSADEWSIFVEVFQGTAEENLNNYLTARFGETATNMALYPLLFSGSTTPKSSEKSLSANKPSKVLSENDSRTQIRIYSSGQSVILATGFDETGQPLEVLAKLPPNYNFEETISTAGMYKGDIYALSAESTNITVIELAA</sequence>
<evidence type="ECO:0000313" key="1">
    <source>
        <dbReference type="EMBL" id="BAY85986.1"/>
    </source>
</evidence>
<dbReference type="AlphaFoldDB" id="A0A1Z4LXK0"/>
<dbReference type="Proteomes" id="UP000218418">
    <property type="component" value="Chromosome"/>
</dbReference>
<name>A0A1Z4LXK0_9CYAN</name>
<reference evidence="1 2" key="1">
    <citation type="submission" date="2017-06" db="EMBL/GenBank/DDBJ databases">
        <title>Genome sequencing of cyanobaciteial culture collection at National Institute for Environmental Studies (NIES).</title>
        <authorList>
            <person name="Hirose Y."/>
            <person name="Shimura Y."/>
            <person name="Fujisawa T."/>
            <person name="Nakamura Y."/>
            <person name="Kawachi M."/>
        </authorList>
    </citation>
    <scope>NUCLEOTIDE SEQUENCE [LARGE SCALE GENOMIC DNA]</scope>
    <source>
        <strain evidence="1 2">NIES-267</strain>
    </source>
</reference>
<dbReference type="EMBL" id="AP018227">
    <property type="protein sequence ID" value="BAY85986.1"/>
    <property type="molecule type" value="Genomic_DNA"/>
</dbReference>
<evidence type="ECO:0000313" key="2">
    <source>
        <dbReference type="Proteomes" id="UP000218418"/>
    </source>
</evidence>
<dbReference type="OrthoDB" id="513870at2"/>
<gene>
    <name evidence="1" type="ORF">NIES267_54920</name>
</gene>